<gene>
    <name evidence="1" type="ORF">CZ814_03255</name>
</gene>
<reference evidence="1 2" key="1">
    <citation type="submission" date="2017-02" db="EMBL/GenBank/DDBJ databases">
        <authorList>
            <person name="Peterson S.W."/>
        </authorList>
    </citation>
    <scope>NUCLEOTIDE SEQUENCE [LARGE SCALE GENOMIC DNA]</scope>
    <source>
        <strain evidence="1 2">CECT 9189</strain>
    </source>
</reference>
<dbReference type="AlphaFoldDB" id="A0A1T4UHH8"/>
<name>A0A1T4UHH8_9GAMM</name>
<dbReference type="OrthoDB" id="119238at2"/>
<accession>A0A1T4UHH8</accession>
<dbReference type="RefSeq" id="WP_080175974.1">
    <property type="nucleotide sequence ID" value="NZ_AP024856.1"/>
</dbReference>
<organism evidence="1 2">
    <name type="scientific">Photobacterium toruni</name>
    <dbReference type="NCBI Taxonomy" id="1935446"/>
    <lineage>
        <taxon>Bacteria</taxon>
        <taxon>Pseudomonadati</taxon>
        <taxon>Pseudomonadota</taxon>
        <taxon>Gammaproteobacteria</taxon>
        <taxon>Vibrionales</taxon>
        <taxon>Vibrionaceae</taxon>
        <taxon>Photobacterium</taxon>
    </lineage>
</organism>
<proteinExistence type="predicted"/>
<dbReference type="EMBL" id="FUWP01000023">
    <property type="protein sequence ID" value="SKA52040.1"/>
    <property type="molecule type" value="Genomic_DNA"/>
</dbReference>
<sequence length="70" mass="8194">MSDYSDFCKMYGSSANDPDVMDNCLSEHANGEEFNNNTIKCVTVLLNSQHHDYYNEWMNKNNYRFEDLGL</sequence>
<dbReference type="Proteomes" id="UP000191116">
    <property type="component" value="Unassembled WGS sequence"/>
</dbReference>
<protein>
    <submittedName>
        <fullName evidence="1">Uncharacterized protein</fullName>
    </submittedName>
</protein>
<evidence type="ECO:0000313" key="1">
    <source>
        <dbReference type="EMBL" id="SKA52040.1"/>
    </source>
</evidence>
<evidence type="ECO:0000313" key="2">
    <source>
        <dbReference type="Proteomes" id="UP000191116"/>
    </source>
</evidence>